<organism evidence="2 3">
    <name type="scientific">Pseudocercospora fuligena</name>
    <dbReference type="NCBI Taxonomy" id="685502"/>
    <lineage>
        <taxon>Eukaryota</taxon>
        <taxon>Fungi</taxon>
        <taxon>Dikarya</taxon>
        <taxon>Ascomycota</taxon>
        <taxon>Pezizomycotina</taxon>
        <taxon>Dothideomycetes</taxon>
        <taxon>Dothideomycetidae</taxon>
        <taxon>Mycosphaerellales</taxon>
        <taxon>Mycosphaerellaceae</taxon>
        <taxon>Pseudocercospora</taxon>
    </lineage>
</organism>
<feature type="chain" id="PRO_5034067768" evidence="1">
    <location>
        <begin position="22"/>
        <end position="240"/>
    </location>
</feature>
<name>A0A8H6RKS1_9PEZI</name>
<evidence type="ECO:0000313" key="3">
    <source>
        <dbReference type="Proteomes" id="UP000660729"/>
    </source>
</evidence>
<comment type="caution">
    <text evidence="2">The sequence shown here is derived from an EMBL/GenBank/DDBJ whole genome shotgun (WGS) entry which is preliminary data.</text>
</comment>
<accession>A0A8H6RKS1</accession>
<sequence>MSPTMKNVFTAGLAILAAADAATTKSKGKQPAPGSNTQSFLINYNFETYPRSVTSQVPVSATVIGDYDLLNFNTVLVNQTQPPVAGVACHTAPTCTVVTLANNLLSSLLAPGQSTNGLTGPQRVTSKYQYSPISYFDPYAFYYGCVVADANGAASLPANCDITVTGQQNGKTIYSQKFSYKATGAVLQQMSLGFFDQGWQGLKVDTLNFAVSNNATTAALIDNLVASVFGPQNAAVLVDF</sequence>
<dbReference type="OrthoDB" id="4820608at2759"/>
<dbReference type="EMBL" id="JABCIY010000101">
    <property type="protein sequence ID" value="KAF7192933.1"/>
    <property type="molecule type" value="Genomic_DNA"/>
</dbReference>
<evidence type="ECO:0000313" key="2">
    <source>
        <dbReference type="EMBL" id="KAF7192933.1"/>
    </source>
</evidence>
<dbReference type="AlphaFoldDB" id="A0A8H6RKS1"/>
<protein>
    <submittedName>
        <fullName evidence="2">Uncharacterized protein</fullName>
    </submittedName>
</protein>
<gene>
    <name evidence="2" type="ORF">HII31_05744</name>
</gene>
<keyword evidence="1" id="KW-0732">Signal</keyword>
<feature type="signal peptide" evidence="1">
    <location>
        <begin position="1"/>
        <end position="21"/>
    </location>
</feature>
<proteinExistence type="predicted"/>
<reference evidence="2" key="1">
    <citation type="submission" date="2020-04" db="EMBL/GenBank/DDBJ databases">
        <title>Draft genome resource of the tomato pathogen Pseudocercospora fuligena.</title>
        <authorList>
            <person name="Zaccaron A."/>
        </authorList>
    </citation>
    <scope>NUCLEOTIDE SEQUENCE</scope>
    <source>
        <strain evidence="2">PF001</strain>
    </source>
</reference>
<keyword evidence="3" id="KW-1185">Reference proteome</keyword>
<evidence type="ECO:0000256" key="1">
    <source>
        <dbReference type="SAM" id="SignalP"/>
    </source>
</evidence>
<dbReference type="Proteomes" id="UP000660729">
    <property type="component" value="Unassembled WGS sequence"/>
</dbReference>